<evidence type="ECO:0000256" key="2">
    <source>
        <dbReference type="ARBA" id="ARBA00022475"/>
    </source>
</evidence>
<feature type="transmembrane region" description="Helical" evidence="7">
    <location>
        <begin position="239"/>
        <end position="264"/>
    </location>
</feature>
<feature type="transmembrane region" description="Helical" evidence="7">
    <location>
        <begin position="276"/>
        <end position="297"/>
    </location>
</feature>
<feature type="transmembrane region" description="Helical" evidence="7">
    <location>
        <begin position="173"/>
        <end position="191"/>
    </location>
</feature>
<evidence type="ECO:0000313" key="9">
    <source>
        <dbReference type="Proteomes" id="UP001291999"/>
    </source>
</evidence>
<dbReference type="EMBL" id="JAXQPW010000002">
    <property type="protein sequence ID" value="MDZ5662045.1"/>
    <property type="molecule type" value="Genomic_DNA"/>
</dbReference>
<sequence length="368" mass="38388">MADGVDDDVDDVNPEADRPAAPRAHPARRLGVLALCVVVVWLALRFVGDVDWSAVRSSLGKLSWPELAALVGLLLVRNGLNALPLALFIPGLGMLRALVNDLTAHLLAVVAPPPSDILVRLRMFASWDVPAPVALAGAVANTIVFYTVRFAMPLVGAALLVATRWQTGPVARVLLSTLVAGTILAVALAAVRRESTAARVGLTAGRAVRRVRSATDPEQWSESAVTFRTHVAAGFRSHLAVSVLGLVAMVLVDATIVVLTLRFVGVGAGAVPALDVYVAFCLVYPFTLFPLMGLGIVDGLLVAEMVAVGGDGVEAAAIAGLVVWRTVTLGGPIVLGALTLAAWRLGLVPPRRTPTSAPGRHRDDVAPS</sequence>
<evidence type="ECO:0000256" key="3">
    <source>
        <dbReference type="ARBA" id="ARBA00022692"/>
    </source>
</evidence>
<keyword evidence="9" id="KW-1185">Reference proteome</keyword>
<feature type="transmembrane region" description="Helical" evidence="7">
    <location>
        <begin position="30"/>
        <end position="47"/>
    </location>
</feature>
<feature type="compositionally biased region" description="Acidic residues" evidence="6">
    <location>
        <begin position="1"/>
        <end position="14"/>
    </location>
</feature>
<gene>
    <name evidence="8" type="ORF">SFC79_09755</name>
</gene>
<dbReference type="Proteomes" id="UP001291999">
    <property type="component" value="Unassembled WGS sequence"/>
</dbReference>
<evidence type="ECO:0000256" key="1">
    <source>
        <dbReference type="ARBA" id="ARBA00004651"/>
    </source>
</evidence>
<name>A0ABU5KBU1_9ACTN</name>
<evidence type="ECO:0000256" key="7">
    <source>
        <dbReference type="SAM" id="Phobius"/>
    </source>
</evidence>
<feature type="transmembrane region" description="Helical" evidence="7">
    <location>
        <begin position="317"/>
        <end position="343"/>
    </location>
</feature>
<comment type="subcellular location">
    <subcellularLocation>
        <location evidence="1">Cell membrane</location>
        <topology evidence="1">Multi-pass membrane protein</topology>
    </subcellularLocation>
</comment>
<proteinExistence type="predicted"/>
<dbReference type="RefSeq" id="WP_322424193.1">
    <property type="nucleotide sequence ID" value="NZ_CP141058.1"/>
</dbReference>
<evidence type="ECO:0008006" key="10">
    <source>
        <dbReference type="Google" id="ProtNLM"/>
    </source>
</evidence>
<comment type="caution">
    <text evidence="8">The sequence shown here is derived from an EMBL/GenBank/DDBJ whole genome shotgun (WGS) entry which is preliminary data.</text>
</comment>
<organism evidence="8 9">
    <name type="scientific">Nocardioides renjunii</name>
    <dbReference type="NCBI Taxonomy" id="3095075"/>
    <lineage>
        <taxon>Bacteria</taxon>
        <taxon>Bacillati</taxon>
        <taxon>Actinomycetota</taxon>
        <taxon>Actinomycetes</taxon>
        <taxon>Propionibacteriales</taxon>
        <taxon>Nocardioidaceae</taxon>
        <taxon>Nocardioides</taxon>
    </lineage>
</organism>
<keyword evidence="4 7" id="KW-1133">Transmembrane helix</keyword>
<feature type="transmembrane region" description="Helical" evidence="7">
    <location>
        <begin position="133"/>
        <end position="161"/>
    </location>
</feature>
<protein>
    <recommendedName>
        <fullName evidence="10">Flippase-like domain-containing protein</fullName>
    </recommendedName>
</protein>
<keyword evidence="2" id="KW-1003">Cell membrane</keyword>
<dbReference type="Pfam" id="PF03706">
    <property type="entry name" value="LPG_synthase_TM"/>
    <property type="match status" value="1"/>
</dbReference>
<keyword evidence="5 7" id="KW-0472">Membrane</keyword>
<evidence type="ECO:0000256" key="6">
    <source>
        <dbReference type="SAM" id="MobiDB-lite"/>
    </source>
</evidence>
<feature type="transmembrane region" description="Helical" evidence="7">
    <location>
        <begin position="67"/>
        <end position="88"/>
    </location>
</feature>
<evidence type="ECO:0000256" key="5">
    <source>
        <dbReference type="ARBA" id="ARBA00023136"/>
    </source>
</evidence>
<evidence type="ECO:0000313" key="8">
    <source>
        <dbReference type="EMBL" id="MDZ5662045.1"/>
    </source>
</evidence>
<dbReference type="InterPro" id="IPR022791">
    <property type="entry name" value="L-PG_synthase/AglD"/>
</dbReference>
<evidence type="ECO:0000256" key="4">
    <source>
        <dbReference type="ARBA" id="ARBA00022989"/>
    </source>
</evidence>
<feature type="region of interest" description="Disordered" evidence="6">
    <location>
        <begin position="1"/>
        <end position="22"/>
    </location>
</feature>
<accession>A0ABU5KBU1</accession>
<keyword evidence="3 7" id="KW-0812">Transmembrane</keyword>
<reference evidence="8 9" key="1">
    <citation type="submission" date="2023-11" db="EMBL/GenBank/DDBJ databases">
        <title>Novel species in genus Nocardioides.</title>
        <authorList>
            <person name="Zhou H."/>
        </authorList>
    </citation>
    <scope>NUCLEOTIDE SEQUENCE [LARGE SCALE GENOMIC DNA]</scope>
    <source>
        <strain evidence="8 9">S-58</strain>
    </source>
</reference>